<sequence length="148" mass="16930">MSCMTPLKILRWTSQRTNILRTPDLCHTTPPGPLSNRVKPGISSVERRIQRQEVSLQSLSQKLRSTSATGRHGELSSNRFSFGSIWNNLFWGCVHKQSQIRFSVKRESRFTGKCNKQPNAETTVPRKEPWEPPNQQLAAWQARTLATE</sequence>
<evidence type="ECO:0000313" key="3">
    <source>
        <dbReference type="Proteomes" id="UP001367676"/>
    </source>
</evidence>
<feature type="compositionally biased region" description="Polar residues" evidence="1">
    <location>
        <begin position="133"/>
        <end position="148"/>
    </location>
</feature>
<feature type="region of interest" description="Disordered" evidence="1">
    <location>
        <begin position="113"/>
        <end position="148"/>
    </location>
</feature>
<name>A0AAN9TUP3_9HEMI</name>
<organism evidence="2 3">
    <name type="scientific">Parthenolecanium corni</name>
    <dbReference type="NCBI Taxonomy" id="536013"/>
    <lineage>
        <taxon>Eukaryota</taxon>
        <taxon>Metazoa</taxon>
        <taxon>Ecdysozoa</taxon>
        <taxon>Arthropoda</taxon>
        <taxon>Hexapoda</taxon>
        <taxon>Insecta</taxon>
        <taxon>Pterygota</taxon>
        <taxon>Neoptera</taxon>
        <taxon>Paraneoptera</taxon>
        <taxon>Hemiptera</taxon>
        <taxon>Sternorrhyncha</taxon>
        <taxon>Coccoidea</taxon>
        <taxon>Coccidae</taxon>
        <taxon>Parthenolecanium</taxon>
    </lineage>
</organism>
<reference evidence="2 3" key="1">
    <citation type="submission" date="2024-03" db="EMBL/GenBank/DDBJ databases">
        <title>Adaptation during the transition from Ophiocordyceps entomopathogen to insect associate is accompanied by gene loss and intensified selection.</title>
        <authorList>
            <person name="Ward C.M."/>
            <person name="Onetto C.A."/>
            <person name="Borneman A.R."/>
        </authorList>
    </citation>
    <scope>NUCLEOTIDE SEQUENCE [LARGE SCALE GENOMIC DNA]</scope>
    <source>
        <strain evidence="2">AWRI1</strain>
        <tissue evidence="2">Single Adult Female</tissue>
    </source>
</reference>
<comment type="caution">
    <text evidence="2">The sequence shown here is derived from an EMBL/GenBank/DDBJ whole genome shotgun (WGS) entry which is preliminary data.</text>
</comment>
<keyword evidence="3" id="KW-1185">Reference proteome</keyword>
<evidence type="ECO:0000313" key="2">
    <source>
        <dbReference type="EMBL" id="KAK7604526.1"/>
    </source>
</evidence>
<dbReference type="AlphaFoldDB" id="A0AAN9TUP3"/>
<evidence type="ECO:0000256" key="1">
    <source>
        <dbReference type="SAM" id="MobiDB-lite"/>
    </source>
</evidence>
<dbReference type="Proteomes" id="UP001367676">
    <property type="component" value="Unassembled WGS sequence"/>
</dbReference>
<accession>A0AAN9TUP3</accession>
<gene>
    <name evidence="2" type="ORF">V9T40_005712</name>
</gene>
<protein>
    <submittedName>
        <fullName evidence="2">Uncharacterized protein</fullName>
    </submittedName>
</protein>
<proteinExistence type="predicted"/>
<dbReference type="EMBL" id="JBBCAQ010000003">
    <property type="protein sequence ID" value="KAK7604526.1"/>
    <property type="molecule type" value="Genomic_DNA"/>
</dbReference>